<dbReference type="AlphaFoldDB" id="A0A2C5WYB5"/>
<evidence type="ECO:0000313" key="1">
    <source>
        <dbReference type="EMBL" id="PHH50700.1"/>
    </source>
</evidence>
<accession>A0A2C5WYB5</accession>
<protein>
    <submittedName>
        <fullName evidence="1">Uncharacterized protein</fullName>
    </submittedName>
</protein>
<organism evidence="1 2">
    <name type="scientific">Ceratocystis fimbriata CBS 114723</name>
    <dbReference type="NCBI Taxonomy" id="1035309"/>
    <lineage>
        <taxon>Eukaryota</taxon>
        <taxon>Fungi</taxon>
        <taxon>Dikarya</taxon>
        <taxon>Ascomycota</taxon>
        <taxon>Pezizomycotina</taxon>
        <taxon>Sordariomycetes</taxon>
        <taxon>Hypocreomycetidae</taxon>
        <taxon>Microascales</taxon>
        <taxon>Ceratocystidaceae</taxon>
        <taxon>Ceratocystis</taxon>
    </lineage>
</organism>
<gene>
    <name evidence="1" type="ORF">CFIMG_007343RA00001</name>
</gene>
<sequence>MLGTFVGLARWGFRTSFAGFPSVEDRYTDALYLCSALVFSELQDLQLSAEGFLDALPNVLQNGPSDLAAVFRYIVHVAGERFSR</sequence>
<name>A0A2C5WYB5_9PEZI</name>
<reference evidence="1 2" key="1">
    <citation type="journal article" date="2013" name="Fungal Biol.">
        <title>Analysis of microsatellite markers in the genome of the plant pathogen Ceratocystis fimbriata.</title>
        <authorList>
            <person name="Simpson M.C."/>
            <person name="Wilken P.M."/>
            <person name="Coetzee M.P."/>
            <person name="Wingfield M.J."/>
            <person name="Wingfield B.D."/>
        </authorList>
    </citation>
    <scope>NUCLEOTIDE SEQUENCE [LARGE SCALE GENOMIC DNA]</scope>
    <source>
        <strain evidence="1 2">CBS 114723</strain>
    </source>
</reference>
<reference evidence="1 2" key="2">
    <citation type="journal article" date="2013" name="IMA Fungus">
        <title>IMA Genome-F 1: Ceratocystis fimbriata: Draft nuclear genome sequence for the plant pathogen, Ceratocystis fimbriata.</title>
        <authorList>
            <person name="Wilken P.M."/>
            <person name="Steenkamp E.T."/>
            <person name="Wingfield M.J."/>
            <person name="de Beer Z.W."/>
            <person name="Wingfield B.D."/>
        </authorList>
    </citation>
    <scope>NUCLEOTIDE SEQUENCE [LARGE SCALE GENOMIC DNA]</scope>
    <source>
        <strain evidence="1 2">CBS 114723</strain>
    </source>
</reference>
<proteinExistence type="predicted"/>
<comment type="caution">
    <text evidence="1">The sequence shown here is derived from an EMBL/GenBank/DDBJ whole genome shotgun (WGS) entry which is preliminary data.</text>
</comment>
<evidence type="ECO:0000313" key="2">
    <source>
        <dbReference type="Proteomes" id="UP000222788"/>
    </source>
</evidence>
<keyword evidence="2" id="KW-1185">Reference proteome</keyword>
<dbReference type="EMBL" id="APWK03000117">
    <property type="protein sequence ID" value="PHH50700.1"/>
    <property type="molecule type" value="Genomic_DNA"/>
</dbReference>
<dbReference type="Proteomes" id="UP000222788">
    <property type="component" value="Unassembled WGS sequence"/>
</dbReference>